<dbReference type="PRINTS" id="PR00750">
    <property type="entry name" value="BETAAMYLASE"/>
</dbReference>
<dbReference type="InterPro" id="IPR017853">
    <property type="entry name" value="GH"/>
</dbReference>
<evidence type="ECO:0000256" key="10">
    <source>
        <dbReference type="SAM" id="MobiDB-lite"/>
    </source>
</evidence>
<dbReference type="Pfam" id="PF05687">
    <property type="entry name" value="BES1_N"/>
    <property type="match status" value="1"/>
</dbReference>
<dbReference type="Gene3D" id="3.20.20.80">
    <property type="entry name" value="Glycosidases"/>
    <property type="match status" value="1"/>
</dbReference>
<dbReference type="Pfam" id="PF01373">
    <property type="entry name" value="Glyco_hydro_14"/>
    <property type="match status" value="1"/>
</dbReference>
<evidence type="ECO:0000256" key="9">
    <source>
        <dbReference type="RuleBase" id="RU000509"/>
    </source>
</evidence>
<feature type="compositionally biased region" description="Acidic residues" evidence="10">
    <location>
        <begin position="11"/>
        <end position="33"/>
    </location>
</feature>
<feature type="active site" description="Proton acceptor" evidence="8">
    <location>
        <position position="626"/>
    </location>
</feature>
<dbReference type="SUPFAM" id="SSF51445">
    <property type="entry name" value="(Trans)glycosidases"/>
    <property type="match status" value="1"/>
</dbReference>
<dbReference type="GO" id="GO:0006355">
    <property type="term" value="P:regulation of DNA-templated transcription"/>
    <property type="evidence" value="ECO:0007669"/>
    <property type="project" value="UniProtKB-ARBA"/>
</dbReference>
<keyword evidence="13" id="KW-1185">Reference proteome</keyword>
<dbReference type="InterPro" id="IPR001554">
    <property type="entry name" value="Glyco_hydro_14"/>
</dbReference>
<comment type="catalytic activity">
    <reaction evidence="1 9">
        <text>Hydrolysis of (1-&gt;4)-alpha-D-glucosidic linkages in polysaccharides so as to remove successive maltose units from the non-reducing ends of the chains.</text>
        <dbReference type="EC" id="3.2.1.2"/>
    </reaction>
</comment>
<evidence type="ECO:0000313" key="13">
    <source>
        <dbReference type="Proteomes" id="UP000224567"/>
    </source>
</evidence>
<dbReference type="STRING" id="33114.A0A2G2W5P7"/>
<protein>
    <recommendedName>
        <fullName evidence="3 9">Beta-amylase</fullName>
        <ecNumber evidence="3 9">3.2.1.2</ecNumber>
    </recommendedName>
</protein>
<feature type="compositionally biased region" description="Basic and acidic residues" evidence="10">
    <location>
        <begin position="75"/>
        <end position="86"/>
    </location>
</feature>
<feature type="compositionally biased region" description="Polar residues" evidence="10">
    <location>
        <begin position="49"/>
        <end position="68"/>
    </location>
</feature>
<feature type="compositionally biased region" description="Basic and acidic residues" evidence="10">
    <location>
        <begin position="1"/>
        <end position="10"/>
    </location>
</feature>
<dbReference type="Proteomes" id="UP000224567">
    <property type="component" value="Unassembled WGS sequence"/>
</dbReference>
<proteinExistence type="inferred from homology"/>
<dbReference type="PRINTS" id="PR00842">
    <property type="entry name" value="GLHYDLASE14B"/>
</dbReference>
<evidence type="ECO:0000259" key="11">
    <source>
        <dbReference type="Pfam" id="PF05687"/>
    </source>
</evidence>
<reference evidence="13" key="2">
    <citation type="journal article" date="2017" name="J. Anim. Genet.">
        <title>Multiple reference genome sequences of hot pepper reveal the massive evolution of plant disease resistance genes by retroduplication.</title>
        <authorList>
            <person name="Kim S."/>
            <person name="Park J."/>
            <person name="Yeom S.-I."/>
            <person name="Kim Y.-M."/>
            <person name="Seo E."/>
            <person name="Kim K.-T."/>
            <person name="Kim M.-S."/>
            <person name="Lee J.M."/>
            <person name="Cheong K."/>
            <person name="Shin H.-S."/>
            <person name="Kim S.-B."/>
            <person name="Han K."/>
            <person name="Lee J."/>
            <person name="Park M."/>
            <person name="Lee H.-A."/>
            <person name="Lee H.-Y."/>
            <person name="Lee Y."/>
            <person name="Oh S."/>
            <person name="Lee J.H."/>
            <person name="Choi E."/>
            <person name="Choi E."/>
            <person name="Lee S.E."/>
            <person name="Jeon J."/>
            <person name="Kim H."/>
            <person name="Choi G."/>
            <person name="Song H."/>
            <person name="Lee J."/>
            <person name="Lee S.-C."/>
            <person name="Kwon J.-K."/>
            <person name="Lee H.-Y."/>
            <person name="Koo N."/>
            <person name="Hong Y."/>
            <person name="Kim R.W."/>
            <person name="Kang W.-H."/>
            <person name="Huh J.H."/>
            <person name="Kang B.-C."/>
            <person name="Yang T.-J."/>
            <person name="Lee Y.-H."/>
            <person name="Bennetzen J.L."/>
            <person name="Choi D."/>
        </authorList>
    </citation>
    <scope>NUCLEOTIDE SEQUENCE [LARGE SCALE GENOMIC DNA]</scope>
    <source>
        <strain evidence="13">cv. PBC81</strain>
    </source>
</reference>
<evidence type="ECO:0000256" key="6">
    <source>
        <dbReference type="ARBA" id="ARBA00023295"/>
    </source>
</evidence>
<dbReference type="AlphaFoldDB" id="A0A2G2W5P7"/>
<evidence type="ECO:0000256" key="3">
    <source>
        <dbReference type="ARBA" id="ARBA00012594"/>
    </source>
</evidence>
<dbReference type="PANTHER" id="PTHR31352:SF47">
    <property type="entry name" value="BETA-AMYLASE 7"/>
    <property type="match status" value="1"/>
</dbReference>
<comment type="caution">
    <text evidence="12">The sequence shown here is derived from an EMBL/GenBank/DDBJ whole genome shotgun (WGS) entry which is preliminary data.</text>
</comment>
<evidence type="ECO:0000256" key="5">
    <source>
        <dbReference type="ARBA" id="ARBA00023277"/>
    </source>
</evidence>
<evidence type="ECO:0000256" key="8">
    <source>
        <dbReference type="PIRSR" id="PIRSR601554-1"/>
    </source>
</evidence>
<feature type="active site" description="Proton donor" evidence="8">
    <location>
        <position position="430"/>
    </location>
</feature>
<dbReference type="FunFam" id="3.20.20.80:FF:000066">
    <property type="entry name" value="Beta-amylase"/>
    <property type="match status" value="1"/>
</dbReference>
<keyword evidence="7 9" id="KW-0624">Polysaccharide degradation</keyword>
<dbReference type="InterPro" id="IPR008540">
    <property type="entry name" value="BES1_N"/>
</dbReference>
<dbReference type="PANTHER" id="PTHR31352">
    <property type="entry name" value="BETA-AMYLASE 1, CHLOROPLASTIC"/>
    <property type="match status" value="1"/>
</dbReference>
<keyword evidence="5 9" id="KW-0119">Carbohydrate metabolism</keyword>
<dbReference type="EC" id="3.2.1.2" evidence="3 9"/>
<organism evidence="12 13">
    <name type="scientific">Capsicum baccatum</name>
    <name type="common">Peruvian pepper</name>
    <dbReference type="NCBI Taxonomy" id="33114"/>
    <lineage>
        <taxon>Eukaryota</taxon>
        <taxon>Viridiplantae</taxon>
        <taxon>Streptophyta</taxon>
        <taxon>Embryophyta</taxon>
        <taxon>Tracheophyta</taxon>
        <taxon>Spermatophyta</taxon>
        <taxon>Magnoliopsida</taxon>
        <taxon>eudicotyledons</taxon>
        <taxon>Gunneridae</taxon>
        <taxon>Pentapetalae</taxon>
        <taxon>asterids</taxon>
        <taxon>lamiids</taxon>
        <taxon>Solanales</taxon>
        <taxon>Solanaceae</taxon>
        <taxon>Solanoideae</taxon>
        <taxon>Capsiceae</taxon>
        <taxon>Capsicum</taxon>
    </lineage>
</organism>
<evidence type="ECO:0000256" key="7">
    <source>
        <dbReference type="ARBA" id="ARBA00023326"/>
    </source>
</evidence>
<name>A0A2G2W5P7_CAPBA</name>
<comment type="similarity">
    <text evidence="2 9">Belongs to the glycosyl hydrolase 14 family.</text>
</comment>
<feature type="domain" description="BES1/BZR1 plant transcription factor N-terminal" evidence="11">
    <location>
        <begin position="70"/>
        <end position="208"/>
    </location>
</feature>
<sequence length="693" mass="78046">MASEMQRYDTNEDDEEMGMDVKEEDDEDDDDEEKNAAMHAMAGFDGVHGSSSNSRFQHHQQYQEQPTPGGSRRCRPVEEKERTKLRERQRRAITAKILAGLRRHGNYNLRVRADINDVIAALAREADLKKTQLWCSFFKYLQGTGTAGGTSTTMVTSLSPHIPTQHTPPAALKSMTSGFQNTVDQSAYQMKSVFVPSSSPYDSSSTARSQTSAIVADGQVTQNDPFLVGCVDSIDKQVIDMHTKLQERDFAGTHYIPVYVMLPLGVINMKSELVDADGLVKQLRMLKSINVDGVMVDCWWGIVEANVPQEYNWNGYKRLFQVVREHKLKIKVMMSFHECGGNIGDDVCIPLPHWVSEIGRSNPDIYFTDRAGRRNPECLSWGIDKERVLKGRTAVEVYFDYMRSFRVGFDEFFEDGIISMVEVGLGPCGELRYPSNPVKHGWRYPGVGEFQCYDQYLLKSLNKAAEARGHSFWARAPDNAGSYNSRPQETGFFCDGGDYDGYYGRFFLNWYSQVLVDHADRVLSLAKLAFDGTCIAAKLSGIHWWYKTAGHAAELTAGFYNPSNRDGYVVIAAMLKKHGAALNFKCAEMSMLEQAVDFSEALGDPEGLAWQVLNAAWDVSLPVCSENALLCHDRGGYNCLLEKAKPFNDPDGKHIFAFTYLRLSPLLMDGQNYMEFERFVKRMHGEAVLDFQS</sequence>
<evidence type="ECO:0000256" key="2">
    <source>
        <dbReference type="ARBA" id="ARBA00005652"/>
    </source>
</evidence>
<evidence type="ECO:0000256" key="4">
    <source>
        <dbReference type="ARBA" id="ARBA00022801"/>
    </source>
</evidence>
<reference evidence="12 13" key="1">
    <citation type="journal article" date="2017" name="Genome Biol.">
        <title>New reference genome sequences of hot pepper reveal the massive evolution of plant disease-resistance genes by retroduplication.</title>
        <authorList>
            <person name="Kim S."/>
            <person name="Park J."/>
            <person name="Yeom S.I."/>
            <person name="Kim Y.M."/>
            <person name="Seo E."/>
            <person name="Kim K.T."/>
            <person name="Kim M.S."/>
            <person name="Lee J.M."/>
            <person name="Cheong K."/>
            <person name="Shin H.S."/>
            <person name="Kim S.B."/>
            <person name="Han K."/>
            <person name="Lee J."/>
            <person name="Park M."/>
            <person name="Lee H.A."/>
            <person name="Lee H.Y."/>
            <person name="Lee Y."/>
            <person name="Oh S."/>
            <person name="Lee J.H."/>
            <person name="Choi E."/>
            <person name="Choi E."/>
            <person name="Lee S.E."/>
            <person name="Jeon J."/>
            <person name="Kim H."/>
            <person name="Choi G."/>
            <person name="Song H."/>
            <person name="Lee J."/>
            <person name="Lee S.C."/>
            <person name="Kwon J.K."/>
            <person name="Lee H.Y."/>
            <person name="Koo N."/>
            <person name="Hong Y."/>
            <person name="Kim R.W."/>
            <person name="Kang W.H."/>
            <person name="Huh J.H."/>
            <person name="Kang B.C."/>
            <person name="Yang T.J."/>
            <person name="Lee Y.H."/>
            <person name="Bennetzen J.L."/>
            <person name="Choi D."/>
        </authorList>
    </citation>
    <scope>NUCLEOTIDE SEQUENCE [LARGE SCALE GENOMIC DNA]</scope>
    <source>
        <strain evidence="13">cv. PBC81</strain>
    </source>
</reference>
<evidence type="ECO:0000313" key="12">
    <source>
        <dbReference type="EMBL" id="PHT40552.1"/>
    </source>
</evidence>
<evidence type="ECO:0000256" key="1">
    <source>
        <dbReference type="ARBA" id="ARBA00000546"/>
    </source>
</evidence>
<feature type="region of interest" description="Disordered" evidence="10">
    <location>
        <begin position="1"/>
        <end position="87"/>
    </location>
</feature>
<keyword evidence="4 9" id="KW-0378">Hydrolase</keyword>
<keyword evidence="6 9" id="KW-0326">Glycosidase</keyword>
<gene>
    <name evidence="12" type="ORF">CQW23_19406</name>
</gene>
<dbReference type="GO" id="GO:0016161">
    <property type="term" value="F:beta-amylase activity"/>
    <property type="evidence" value="ECO:0007669"/>
    <property type="project" value="UniProtKB-EC"/>
</dbReference>
<dbReference type="OrthoDB" id="1660156at2759"/>
<dbReference type="InterPro" id="IPR001371">
    <property type="entry name" value="Glyco_hydro_14B_pln"/>
</dbReference>
<dbReference type="GO" id="GO:0000272">
    <property type="term" value="P:polysaccharide catabolic process"/>
    <property type="evidence" value="ECO:0007669"/>
    <property type="project" value="UniProtKB-KW"/>
</dbReference>
<dbReference type="EMBL" id="MLFT02000008">
    <property type="protein sequence ID" value="PHT40552.1"/>
    <property type="molecule type" value="Genomic_DNA"/>
</dbReference>
<accession>A0A2G2W5P7</accession>